<dbReference type="KEGG" id="mamp:MAMA39_01410"/>
<evidence type="ECO:0000313" key="6">
    <source>
        <dbReference type="Proteomes" id="UP000261764"/>
    </source>
</evidence>
<organism evidence="5 6">
    <name type="scientific">Mycoplasma amphoriforme A39</name>
    <dbReference type="NCBI Taxonomy" id="572419"/>
    <lineage>
        <taxon>Bacteria</taxon>
        <taxon>Bacillati</taxon>
        <taxon>Mycoplasmatota</taxon>
        <taxon>Mollicutes</taxon>
        <taxon>Mycoplasmataceae</taxon>
        <taxon>Mycoplasma</taxon>
    </lineage>
</organism>
<proteinExistence type="inferred from homology"/>
<evidence type="ECO:0000259" key="4">
    <source>
        <dbReference type="Pfam" id="PF12378"/>
    </source>
</evidence>
<dbReference type="AlphaFoldDB" id="A0A292IH45"/>
<feature type="compositionally biased region" description="Pro residues" evidence="2">
    <location>
        <begin position="962"/>
        <end position="973"/>
    </location>
</feature>
<evidence type="ECO:0000256" key="3">
    <source>
        <dbReference type="SAM" id="Phobius"/>
    </source>
</evidence>
<feature type="domain" description="Adhesin P1 N-terminal" evidence="4">
    <location>
        <begin position="68"/>
        <end position="374"/>
    </location>
</feature>
<protein>
    <recommendedName>
        <fullName evidence="4">Adhesin P1 N-terminal domain-containing protein</fullName>
    </recommendedName>
</protein>
<dbReference type="InterPro" id="IPR022116">
    <property type="entry name" value="P1_N"/>
</dbReference>
<feature type="transmembrane region" description="Helical" evidence="3">
    <location>
        <begin position="883"/>
        <end position="904"/>
    </location>
</feature>
<evidence type="ECO:0000313" key="5">
    <source>
        <dbReference type="EMBL" id="CDN40264.1"/>
    </source>
</evidence>
<dbReference type="EMBL" id="HG937516">
    <property type="protein sequence ID" value="CDN40264.1"/>
    <property type="molecule type" value="Genomic_DNA"/>
</dbReference>
<gene>
    <name evidence="5" type="ORF">MAMA39_01410</name>
</gene>
<keyword evidence="6" id="KW-1185">Reference proteome</keyword>
<feature type="region of interest" description="Disordered" evidence="2">
    <location>
        <begin position="949"/>
        <end position="987"/>
    </location>
</feature>
<accession>A0A292IH45</accession>
<evidence type="ECO:0000256" key="1">
    <source>
        <dbReference type="ARBA" id="ARBA00007914"/>
    </source>
</evidence>
<dbReference type="RefSeq" id="WP_343251607.1">
    <property type="nucleotide sequence ID" value="NZ_HG937516.1"/>
</dbReference>
<dbReference type="Proteomes" id="UP000261764">
    <property type="component" value="Chromosome I"/>
</dbReference>
<keyword evidence="3" id="KW-1133">Transmembrane helix</keyword>
<keyword evidence="3" id="KW-0472">Membrane</keyword>
<dbReference type="Pfam" id="PF12378">
    <property type="entry name" value="P1_N"/>
    <property type="match status" value="1"/>
</dbReference>
<reference evidence="5 6" key="1">
    <citation type="journal article" date="2015" name="Clin. Infect. Dis.">
        <title>Genomic Investigations unmask Mycoplasma amphoriforme, a new respiratory pathogen.</title>
        <authorList>
            <person name="Gillespie S.H."/>
            <person name="Ling C.L."/>
            <person name="Oravcova K."/>
            <person name="Pinheiro M."/>
            <person name="Wells L."/>
            <person name="Bryant J.M."/>
            <person name="McHugh T.D."/>
            <person name="Bebear C."/>
            <person name="Webster D."/>
            <person name="Harris S.R."/>
            <person name="Seth-Smith H.M."/>
            <person name="Thomson N.R."/>
        </authorList>
    </citation>
    <scope>NUCLEOTIDE SEQUENCE [LARGE SCALE GENOMIC DNA]</scope>
    <source>
        <strain evidence="5 6">A39</strain>
    </source>
</reference>
<name>A0A292IH45_9MOLU</name>
<evidence type="ECO:0000256" key="2">
    <source>
        <dbReference type="SAM" id="MobiDB-lite"/>
    </source>
</evidence>
<keyword evidence="3" id="KW-0812">Transmembrane</keyword>
<sequence>MSKLLKKKKLKVLTITGGVLLLGSIVAAGLHSLTFKRTDPVFNPFPYQLNHQQTEKAIDLGPTRVFQNTSFSGITVNGLNPGAAVLTEPNAVSRTDFFGNVLWTFAPNSLTNTKATKISSDATLIRMPNGDLVTDAIDFDQDIRNKTVVEVRQDASLSNIFYLLLIPTNFAEITPSVSEIEADSSKQATVVVLSEDLSTNSNVKYGIVAVSNIKPSDMTKNYPSQWKSMMTSFTKTNHPSYFDNEGGEAISLPWKIYLTTVGNLYADNGQIAMAGGNGTMFSGQVDDEEILSMGMFRINFDFDQISQSNSPQLRRVSADGFPYATLLSGLAAPIVGSLLPDNSKKSYIIGSELFNLPIGQDDTFAYVPRIAVSGLVPAVEPGSETVNSWNLVGAITIGTKNDENKSKLPQMRTNKQGAITKDDLGSNHLATQALKSRKATGNSFTTQTIFSTLISITAFQTLASNTSADANNTINPIEHSAVASPTQFTTGTVANAWKDNSENQKTFAMNYFYSLVNVGGFSPRSIGNLVAYTNKVTNSKEFSLRAYVFQLGSFMIKLYHPGIIPKDVMSSIPMIANNGDFATVSSLPSQAKKAYKWNNFLGSFIIGGDANPKNQSAVVGSGWSTAKTSPDSPESGVYYSKDLSTNNEIMLNDNKVIRPTATNNNNNAFPDFSNGITQAMYNSGGNGSRDQESGRIAKIPINTDISVKDVPNGINSIFSSDSSTSAFIQQTNRMPLDMLDLKNRVLSVLETNPQESKLRTLGQGRFFGTRQIDQSFFTNSINDVLTDLTVDGKPITILNPRFRSLIFNYINRPSYDGFDFEKDFRILATKVDRTAEKVTFVAQVRNHLTNQFVTIPLPNSNSVNNSASFDGGFGQLPLYVTPVAIAVPLVVVAIVIGLGLGIGIPMQKNKKALQQGFDISHRKVDVLTTAVGSVFKQIINRTQIGNIKKTPQLLKKGTTPTAPKPSAPTPTRPIAPKKPTAPTVGDK</sequence>
<comment type="similarity">
    <text evidence="1">Belongs to the adhesin P1 family.</text>
</comment>